<dbReference type="Proteomes" id="UP000010845">
    <property type="component" value="Chromosome"/>
</dbReference>
<accession>L0IP49</accession>
<protein>
    <submittedName>
        <fullName evidence="1">Uncharacterized protein</fullName>
    </submittedName>
</protein>
<dbReference type="PATRIC" id="fig|698948.3.peg.2165"/>
<proteinExistence type="predicted"/>
<sequence length="101" mass="11878">MEKLEDFLSQLLLALLLSYIEENSKKGKYKYDCCLEDEFNKLKNQYIKIYTQSNVIEGTVSEVGSDFIRIDCKKTNVSYIIPKNSIYVIEKGRNRYEVSHH</sequence>
<evidence type="ECO:0000313" key="1">
    <source>
        <dbReference type="EMBL" id="AGB19757.1"/>
    </source>
</evidence>
<reference evidence="1 2" key="1">
    <citation type="submission" date="2012-03" db="EMBL/GenBank/DDBJ databases">
        <title>Complete sequence of chromosome of Thermoanaerobacterium thermosaccharolyticum M0795.</title>
        <authorList>
            <consortium name="US DOE Joint Genome Institute"/>
            <person name="Lucas S."/>
            <person name="Han J."/>
            <person name="Lapidus A."/>
            <person name="Cheng J.-F."/>
            <person name="Goodwin L."/>
            <person name="Pitluck S."/>
            <person name="Peters L."/>
            <person name="Teshima H."/>
            <person name="Detter J.C."/>
            <person name="Han C."/>
            <person name="Tapia R."/>
            <person name="Land M."/>
            <person name="Hauser L."/>
            <person name="Kyrpides N."/>
            <person name="Ivanova N."/>
            <person name="Pagani I."/>
            <person name="Feinberg L."/>
            <person name="Folden J."/>
            <person name="Hogsett D."/>
            <person name="Shaw J."/>
            <person name="Woyke T."/>
        </authorList>
    </citation>
    <scope>NUCLEOTIDE SEQUENCE [LARGE SCALE GENOMIC DNA]</scope>
    <source>
        <strain evidence="1 2">M0795</strain>
    </source>
</reference>
<dbReference type="KEGG" id="tto:Thethe_02182"/>
<evidence type="ECO:0000313" key="2">
    <source>
        <dbReference type="Proteomes" id="UP000010845"/>
    </source>
</evidence>
<dbReference type="RefSeq" id="WP_015312238.1">
    <property type="nucleotide sequence ID" value="NC_019970.1"/>
</dbReference>
<dbReference type="AlphaFoldDB" id="L0IP49"/>
<dbReference type="EMBL" id="CP003066">
    <property type="protein sequence ID" value="AGB19757.1"/>
    <property type="molecule type" value="Genomic_DNA"/>
</dbReference>
<name>L0IP49_THETR</name>
<gene>
    <name evidence="1" type="ORF">Thethe_02182</name>
</gene>
<organism evidence="1 2">
    <name type="scientific">Thermoanaerobacterium thermosaccharolyticum M0795</name>
    <dbReference type="NCBI Taxonomy" id="698948"/>
    <lineage>
        <taxon>Bacteria</taxon>
        <taxon>Bacillati</taxon>
        <taxon>Bacillota</taxon>
        <taxon>Clostridia</taxon>
        <taxon>Thermoanaerobacterales</taxon>
        <taxon>Thermoanaerobacteraceae</taxon>
        <taxon>Thermoanaerobacterium</taxon>
    </lineage>
</organism>
<dbReference type="HOGENOM" id="CLU_2385187_0_0_9"/>